<dbReference type="InterPro" id="IPR039777">
    <property type="entry name" value="IFRD"/>
</dbReference>
<evidence type="ECO:0000313" key="5">
    <source>
        <dbReference type="EMBL" id="KAK2563542.1"/>
    </source>
</evidence>
<feature type="region of interest" description="Disordered" evidence="2">
    <location>
        <begin position="1"/>
        <end position="42"/>
    </location>
</feature>
<dbReference type="SUPFAM" id="SSF48371">
    <property type="entry name" value="ARM repeat"/>
    <property type="match status" value="1"/>
</dbReference>
<reference evidence="5" key="2">
    <citation type="journal article" date="2023" name="Science">
        <title>Genomic signatures of disease resistance in endangered staghorn corals.</title>
        <authorList>
            <person name="Vollmer S.V."/>
            <person name="Selwyn J.D."/>
            <person name="Despard B.A."/>
            <person name="Roesel C.L."/>
        </authorList>
    </citation>
    <scope>NUCLEOTIDE SEQUENCE</scope>
    <source>
        <strain evidence="5">K2</strain>
    </source>
</reference>
<keyword evidence="6" id="KW-1185">Reference proteome</keyword>
<sequence>MPKGDSKGRRGDDESNDDDVETQSVASYSSTPGTHSGDEADVIDEGVDVDFEDGFEQALAENIDSATQKRKETIVDCIERCLKRGSREDRVLGSSIAVLLCVQLGAGSDGEIVFKTLKPHFITVIQDQTAGFVARGNCASALALCCFIASEDSEELYECSGILEGIFDNKKTVKPDEVPLYNNALLAWALLLSVTPLPQAYSLINKHLRRVMFLLQTSNLGVRIVAGELLALMYEVGRSVQHDFGYRDRNGVCDSIRELATEGTKHIAKKDLRQQRSSFRDILKTIEDGIPPRETIKFGSECIELDSWVQRRRYSALKEVLGTGENDLLRDIFDLGPPLKPSEAHRVSRYQRQLHNAAVAKARTLMRGKNRDKRNAWNVD</sequence>
<feature type="domain" description="Interferon-related developmental regulator C-terminal" evidence="3">
    <location>
        <begin position="326"/>
        <end position="375"/>
    </location>
</feature>
<feature type="compositionally biased region" description="Polar residues" evidence="2">
    <location>
        <begin position="22"/>
        <end position="34"/>
    </location>
</feature>
<feature type="domain" description="Interferon-related developmental regulator N-terminal" evidence="4">
    <location>
        <begin position="67"/>
        <end position="287"/>
    </location>
</feature>
<evidence type="ECO:0000256" key="1">
    <source>
        <dbReference type="ARBA" id="ARBA00008828"/>
    </source>
</evidence>
<dbReference type="InterPro" id="IPR006921">
    <property type="entry name" value="Interferon-rel_develop_reg_C"/>
</dbReference>
<evidence type="ECO:0000313" key="6">
    <source>
        <dbReference type="Proteomes" id="UP001249851"/>
    </source>
</evidence>
<accession>A0AAD9QLL1</accession>
<organism evidence="5 6">
    <name type="scientific">Acropora cervicornis</name>
    <name type="common">Staghorn coral</name>
    <dbReference type="NCBI Taxonomy" id="6130"/>
    <lineage>
        <taxon>Eukaryota</taxon>
        <taxon>Metazoa</taxon>
        <taxon>Cnidaria</taxon>
        <taxon>Anthozoa</taxon>
        <taxon>Hexacorallia</taxon>
        <taxon>Scleractinia</taxon>
        <taxon>Astrocoeniina</taxon>
        <taxon>Acroporidae</taxon>
        <taxon>Acropora</taxon>
    </lineage>
</organism>
<gene>
    <name evidence="5" type="ORF">P5673_013266</name>
</gene>
<dbReference type="AlphaFoldDB" id="A0AAD9QLL1"/>
<evidence type="ECO:0000259" key="4">
    <source>
        <dbReference type="Pfam" id="PF05004"/>
    </source>
</evidence>
<evidence type="ECO:0000256" key="2">
    <source>
        <dbReference type="SAM" id="MobiDB-lite"/>
    </source>
</evidence>
<dbReference type="Pfam" id="PF05004">
    <property type="entry name" value="IFRD"/>
    <property type="match status" value="1"/>
</dbReference>
<comment type="similarity">
    <text evidence="1">Belongs to the IFRD family.</text>
</comment>
<evidence type="ECO:0000259" key="3">
    <source>
        <dbReference type="Pfam" id="PF04836"/>
    </source>
</evidence>
<dbReference type="InterPro" id="IPR007701">
    <property type="entry name" value="Interferon-rel_develop_reg_N"/>
</dbReference>
<dbReference type="PANTHER" id="PTHR12354">
    <property type="entry name" value="INTERFERON-RELATED DEVELOPMENTAL REGULATOR"/>
    <property type="match status" value="1"/>
</dbReference>
<protein>
    <submittedName>
        <fullName evidence="5">Interferon-related developmental regulator 1</fullName>
    </submittedName>
</protein>
<dbReference type="Pfam" id="PF04836">
    <property type="entry name" value="IFRD_C"/>
    <property type="match status" value="1"/>
</dbReference>
<name>A0AAD9QLL1_ACRCE</name>
<comment type="caution">
    <text evidence="5">The sequence shown here is derived from an EMBL/GenBank/DDBJ whole genome shotgun (WGS) entry which is preliminary data.</text>
</comment>
<dbReference type="Proteomes" id="UP001249851">
    <property type="component" value="Unassembled WGS sequence"/>
</dbReference>
<dbReference type="InterPro" id="IPR016024">
    <property type="entry name" value="ARM-type_fold"/>
</dbReference>
<dbReference type="EMBL" id="JARQWQ010000025">
    <property type="protein sequence ID" value="KAK2563542.1"/>
    <property type="molecule type" value="Genomic_DNA"/>
</dbReference>
<proteinExistence type="inferred from homology"/>
<reference evidence="5" key="1">
    <citation type="journal article" date="2023" name="G3 (Bethesda)">
        <title>Whole genome assembly and annotation of the endangered Caribbean coral Acropora cervicornis.</title>
        <authorList>
            <person name="Selwyn J.D."/>
            <person name="Vollmer S.V."/>
        </authorList>
    </citation>
    <scope>NUCLEOTIDE SEQUENCE</scope>
    <source>
        <strain evidence="5">K2</strain>
    </source>
</reference>
<dbReference type="PANTHER" id="PTHR12354:SF1">
    <property type="entry name" value="INTERFERON-RELATED DEVELOPMENTAL REGULATOR 1"/>
    <property type="match status" value="1"/>
</dbReference>
<feature type="compositionally biased region" description="Basic and acidic residues" evidence="2">
    <location>
        <begin position="1"/>
        <end position="13"/>
    </location>
</feature>